<accession>A0A3B5B512</accession>
<feature type="region of interest" description="Disordered" evidence="1">
    <location>
        <begin position="26"/>
        <end position="100"/>
    </location>
</feature>
<evidence type="ECO:0000256" key="1">
    <source>
        <dbReference type="SAM" id="MobiDB-lite"/>
    </source>
</evidence>
<organism evidence="2">
    <name type="scientific">Stegastes partitus</name>
    <name type="common">bicolor damselfish</name>
    <dbReference type="NCBI Taxonomy" id="144197"/>
    <lineage>
        <taxon>Eukaryota</taxon>
        <taxon>Metazoa</taxon>
        <taxon>Chordata</taxon>
        <taxon>Craniata</taxon>
        <taxon>Vertebrata</taxon>
        <taxon>Euteleostomi</taxon>
        <taxon>Actinopterygii</taxon>
        <taxon>Neopterygii</taxon>
        <taxon>Teleostei</taxon>
        <taxon>Neoteleostei</taxon>
        <taxon>Acanthomorphata</taxon>
        <taxon>Ovalentaria</taxon>
        <taxon>Pomacentridae</taxon>
        <taxon>Stegastes</taxon>
    </lineage>
</organism>
<dbReference type="STRING" id="144197.ENSSPAP00000025154"/>
<name>A0A3B5B512_9TELE</name>
<dbReference type="AlphaFoldDB" id="A0A3B5B512"/>
<feature type="compositionally biased region" description="Basic and acidic residues" evidence="1">
    <location>
        <begin position="30"/>
        <end position="44"/>
    </location>
</feature>
<dbReference type="Ensembl" id="ENSSPAT00000025565.1">
    <property type="protein sequence ID" value="ENSSPAP00000025154.1"/>
    <property type="gene ID" value="ENSSPAG00000019012.1"/>
</dbReference>
<evidence type="ECO:0000313" key="2">
    <source>
        <dbReference type="Ensembl" id="ENSSPAP00000025154.1"/>
    </source>
</evidence>
<feature type="compositionally biased region" description="Basic and acidic residues" evidence="1">
    <location>
        <begin position="52"/>
        <end position="66"/>
    </location>
</feature>
<sequence>MEAPEYLDLDEIDFSDDSYSVTSLKSIPELSRRSDGPAEERPERPSGVCAVDGERNRSHSRAELHQRASQPDPLRCPLRTGNTPTPGQHLHGHTLSAPHEETYREGLQSWLDQKNVRFCPR</sequence>
<reference evidence="2" key="1">
    <citation type="submission" date="2023-09" db="UniProtKB">
        <authorList>
            <consortium name="Ensembl"/>
        </authorList>
    </citation>
    <scope>IDENTIFICATION</scope>
</reference>
<proteinExistence type="predicted"/>
<dbReference type="GeneTree" id="ENSGT00940000177613"/>
<protein>
    <submittedName>
        <fullName evidence="2">Uncharacterized protein</fullName>
    </submittedName>
</protein>